<comment type="caution">
    <text evidence="2">The sequence shown here is derived from an EMBL/GenBank/DDBJ whole genome shotgun (WGS) entry which is preliminary data.</text>
</comment>
<dbReference type="EMBL" id="JABEBT010000116">
    <property type="protein sequence ID" value="KAF7631177.1"/>
    <property type="molecule type" value="Genomic_DNA"/>
</dbReference>
<feature type="non-terminal residue" evidence="2">
    <location>
        <position position="743"/>
    </location>
</feature>
<protein>
    <submittedName>
        <fullName evidence="2">Uncharacterized protein</fullName>
    </submittedName>
</protein>
<name>A0A8S9ZFE4_9BILA</name>
<dbReference type="AlphaFoldDB" id="A0A8S9ZFE4"/>
<dbReference type="OrthoDB" id="10672752at2759"/>
<reference evidence="2" key="1">
    <citation type="journal article" date="2020" name="Ecol. Evol.">
        <title>Genome structure and content of the rice root-knot nematode (Meloidogyne graminicola).</title>
        <authorList>
            <person name="Phan N.T."/>
            <person name="Danchin E.G.J."/>
            <person name="Klopp C."/>
            <person name="Perfus-Barbeoch L."/>
            <person name="Kozlowski D.K."/>
            <person name="Koutsovoulos G.D."/>
            <person name="Lopez-Roques C."/>
            <person name="Bouchez O."/>
            <person name="Zahm M."/>
            <person name="Besnard G."/>
            <person name="Bellafiore S."/>
        </authorList>
    </citation>
    <scope>NUCLEOTIDE SEQUENCE</scope>
    <source>
        <strain evidence="2">VN-18</strain>
    </source>
</reference>
<keyword evidence="3" id="KW-1185">Reference proteome</keyword>
<evidence type="ECO:0000313" key="3">
    <source>
        <dbReference type="Proteomes" id="UP000605970"/>
    </source>
</evidence>
<gene>
    <name evidence="2" type="ORF">Mgra_00008616</name>
</gene>
<keyword evidence="1" id="KW-0175">Coiled coil</keyword>
<evidence type="ECO:0000313" key="2">
    <source>
        <dbReference type="EMBL" id="KAF7631177.1"/>
    </source>
</evidence>
<sequence>RFLNGLLLPFLRRKSIKEVDLSCQDEKKMLFNSFILIYFLLLMANNLYVNAATIVEEKLHNIETNLEIDSELQEYFVYGLETLLNLFVDVNSPVLSDEIFSPSSSSDGRVVGFIRQLSKSASFNAANQNFSQTRSVPSSPVNNKIGKQFFRSVSLNTHRTSSNIASSSPIGSVAGVLQDLYGNFLIHFLSILIHLLEQTKITSTNFGRDVIIPTAIGYLNNEISALRDVLNEIYESAEQQIPYEIKKHFPLNLIINNYIDPIIINRQLISELENWIIRFNEGKAQENADLCELFYLNEKSRFEEQLKYLTCDNWFYKPESRTTIRYLLYNNDELENIVKKMRINLGKVAVKSYQIFWLYSIATLVCSKKLNVSYEEKIIKLRFDNEHKNAQQQKQALSDALENFKLIKTEWTDNKEKKFNEENKFTNNLQEAYNEWFNNLEIKGYNFRKIVKQFEWDGWNDVLDLLNLENEIFTLYKRTRNQRRNVSQSIRNVARQLSSLPDGEGISLKGMSPMPRKHLYQRKLSLDVTGLINKPVGLKISSLKIPENVQVMVKPKKLEQNIVNSMSKFNEKEEEKYPIDGFSKDEIEEMESERYGKAKARVMNKGLPSEVNNIIEELPKLIPAKLSGLSMMFEEILKNKESIPNAKNNLEKNENVKGETSKIEKNKINKAVNKQEKENLNKELEKAKILNNLLLKEAFKKVKETKQEELSIALPTLDINPPPVINPIKDHGAVQYEDGRLKI</sequence>
<proteinExistence type="predicted"/>
<evidence type="ECO:0000256" key="1">
    <source>
        <dbReference type="SAM" id="Coils"/>
    </source>
</evidence>
<accession>A0A8S9ZFE4</accession>
<feature type="coiled-coil region" evidence="1">
    <location>
        <begin position="663"/>
        <end position="697"/>
    </location>
</feature>
<organism evidence="2 3">
    <name type="scientific">Meloidogyne graminicola</name>
    <dbReference type="NCBI Taxonomy" id="189291"/>
    <lineage>
        <taxon>Eukaryota</taxon>
        <taxon>Metazoa</taxon>
        <taxon>Ecdysozoa</taxon>
        <taxon>Nematoda</taxon>
        <taxon>Chromadorea</taxon>
        <taxon>Rhabditida</taxon>
        <taxon>Tylenchina</taxon>
        <taxon>Tylenchomorpha</taxon>
        <taxon>Tylenchoidea</taxon>
        <taxon>Meloidogynidae</taxon>
        <taxon>Meloidogyninae</taxon>
        <taxon>Meloidogyne</taxon>
    </lineage>
</organism>
<dbReference type="Proteomes" id="UP000605970">
    <property type="component" value="Unassembled WGS sequence"/>
</dbReference>